<dbReference type="OrthoDB" id="270215at2759"/>
<dbReference type="InterPro" id="IPR013083">
    <property type="entry name" value="Znf_RING/FYVE/PHD"/>
</dbReference>
<evidence type="ECO:0000313" key="2">
    <source>
        <dbReference type="Proteomes" id="UP000281553"/>
    </source>
</evidence>
<organism evidence="1 2">
    <name type="scientific">Dibothriocephalus latus</name>
    <name type="common">Fish tapeworm</name>
    <name type="synonym">Diphyllobothrium latum</name>
    <dbReference type="NCBI Taxonomy" id="60516"/>
    <lineage>
        <taxon>Eukaryota</taxon>
        <taxon>Metazoa</taxon>
        <taxon>Spiralia</taxon>
        <taxon>Lophotrochozoa</taxon>
        <taxon>Platyhelminthes</taxon>
        <taxon>Cestoda</taxon>
        <taxon>Eucestoda</taxon>
        <taxon>Diphyllobothriidea</taxon>
        <taxon>Diphyllobothriidae</taxon>
        <taxon>Dibothriocephalus</taxon>
    </lineage>
</organism>
<protein>
    <submittedName>
        <fullName evidence="1">Uncharacterized protein</fullName>
    </submittedName>
</protein>
<name>A0A3P7Q4U0_DIBLA</name>
<proteinExistence type="predicted"/>
<dbReference type="Gene3D" id="3.30.40.10">
    <property type="entry name" value="Zinc/RING finger domain, C3HC4 (zinc finger)"/>
    <property type="match status" value="1"/>
</dbReference>
<dbReference type="EMBL" id="UYRU01075233">
    <property type="protein sequence ID" value="VDN25606.1"/>
    <property type="molecule type" value="Genomic_DNA"/>
</dbReference>
<dbReference type="AlphaFoldDB" id="A0A3P7Q4U0"/>
<keyword evidence="2" id="KW-1185">Reference proteome</keyword>
<evidence type="ECO:0000313" key="1">
    <source>
        <dbReference type="EMBL" id="VDN25606.1"/>
    </source>
</evidence>
<accession>A0A3P7Q4U0</accession>
<sequence length="42" mass="4673">MACSGLTPEAFFLLKGEPLAEWLCNSCAALAYPNIPYIRLRQ</sequence>
<gene>
    <name evidence="1" type="ORF">DILT_LOCUS14652</name>
</gene>
<dbReference type="Proteomes" id="UP000281553">
    <property type="component" value="Unassembled WGS sequence"/>
</dbReference>
<reference evidence="1 2" key="1">
    <citation type="submission" date="2018-11" db="EMBL/GenBank/DDBJ databases">
        <authorList>
            <consortium name="Pathogen Informatics"/>
        </authorList>
    </citation>
    <scope>NUCLEOTIDE SEQUENCE [LARGE SCALE GENOMIC DNA]</scope>
</reference>